<organism evidence="2 3">
    <name type="scientific">Edwardsiella phage PEi20</name>
    <dbReference type="NCBI Taxonomy" id="1608310"/>
    <lineage>
        <taxon>Viruses</taxon>
        <taxon>Duplodnaviria</taxon>
        <taxon>Heunggongvirae</taxon>
        <taxon>Uroviricota</taxon>
        <taxon>Caudoviricetes</taxon>
        <taxon>Pantevenvirales</taxon>
        <taxon>Straboviridae</taxon>
        <taxon>Tevenvirinae</taxon>
        <taxon>Kanagawavirus</taxon>
        <taxon>Kanagawavirus pei20</taxon>
    </lineage>
</organism>
<evidence type="ECO:0000256" key="1">
    <source>
        <dbReference type="SAM" id="Phobius"/>
    </source>
</evidence>
<keyword evidence="1" id="KW-0812">Transmembrane</keyword>
<protein>
    <submittedName>
        <fullName evidence="2">Uncharacterized protein</fullName>
    </submittedName>
</protein>
<feature type="transmembrane region" description="Helical" evidence="1">
    <location>
        <begin position="15"/>
        <end position="33"/>
    </location>
</feature>
<dbReference type="Proteomes" id="UP000204657">
    <property type="component" value="Segment"/>
</dbReference>
<keyword evidence="1" id="KW-0472">Membrane</keyword>
<keyword evidence="1" id="KW-1133">Transmembrane helix</keyword>
<dbReference type="RefSeq" id="YP_009190165.1">
    <property type="nucleotide sequence ID" value="NC_028683.1"/>
</dbReference>
<sequence length="72" mass="8367">MKTSESYGKHPRRDAMVFKFVISVSGKATAYYRPVRMTKRQKRAAIKEFRAYIKSGLAAHQWHDLSCKKCKS</sequence>
<name>A0A0B6VKT5_9CAUD</name>
<evidence type="ECO:0000313" key="3">
    <source>
        <dbReference type="Proteomes" id="UP000204657"/>
    </source>
</evidence>
<proteinExistence type="predicted"/>
<dbReference type="GeneID" id="26519102"/>
<dbReference type="KEGG" id="vg:26519102"/>
<reference evidence="2 3" key="1">
    <citation type="submission" date="2015-02" db="EMBL/GenBank/DDBJ databases">
        <title>Complete genome sequences of Edwardsiella bacteriophages, PEi20 and PEi26.</title>
        <authorList>
            <person name="Yasuike M."/>
            <person name="Nishiki I."/>
            <person name="Iwasaki Y."/>
            <person name="Nakamura Y."/>
            <person name="Fujiwara A."/>
            <person name="Hassan E.S."/>
            <person name="Mahmoud M.M."/>
            <person name="Kawato Y."/>
            <person name="Nagai S."/>
            <person name="Kobayashi T."/>
            <person name="Ototake M."/>
            <person name="Nakai T."/>
        </authorList>
    </citation>
    <scope>NUCLEOTIDE SEQUENCE [LARGE SCALE GENOMIC DNA]</scope>
</reference>
<keyword evidence="3" id="KW-1185">Reference proteome</keyword>
<dbReference type="EMBL" id="AP014714">
    <property type="protein sequence ID" value="BAQ22657.1"/>
    <property type="molecule type" value="Genomic_DNA"/>
</dbReference>
<accession>A0A0B6VKT5</accession>
<evidence type="ECO:0000313" key="2">
    <source>
        <dbReference type="EMBL" id="BAQ22657.1"/>
    </source>
</evidence>